<name>A0A0E9WJF7_ANGAN</name>
<protein>
    <submittedName>
        <fullName evidence="1">Uncharacterized protein</fullName>
    </submittedName>
</protein>
<accession>A0A0E9WJF7</accession>
<organism evidence="1">
    <name type="scientific">Anguilla anguilla</name>
    <name type="common">European freshwater eel</name>
    <name type="synonym">Muraena anguilla</name>
    <dbReference type="NCBI Taxonomy" id="7936"/>
    <lineage>
        <taxon>Eukaryota</taxon>
        <taxon>Metazoa</taxon>
        <taxon>Chordata</taxon>
        <taxon>Craniata</taxon>
        <taxon>Vertebrata</taxon>
        <taxon>Euteleostomi</taxon>
        <taxon>Actinopterygii</taxon>
        <taxon>Neopterygii</taxon>
        <taxon>Teleostei</taxon>
        <taxon>Anguilliformes</taxon>
        <taxon>Anguillidae</taxon>
        <taxon>Anguilla</taxon>
    </lineage>
</organism>
<reference evidence="1" key="2">
    <citation type="journal article" date="2015" name="Fish Shellfish Immunol.">
        <title>Early steps in the European eel (Anguilla anguilla)-Vibrio vulnificus interaction in the gills: Role of the RtxA13 toxin.</title>
        <authorList>
            <person name="Callol A."/>
            <person name="Pajuelo D."/>
            <person name="Ebbesson L."/>
            <person name="Teles M."/>
            <person name="MacKenzie S."/>
            <person name="Amaro C."/>
        </authorList>
    </citation>
    <scope>NUCLEOTIDE SEQUENCE</scope>
</reference>
<proteinExistence type="predicted"/>
<reference evidence="1" key="1">
    <citation type="submission" date="2014-11" db="EMBL/GenBank/DDBJ databases">
        <authorList>
            <person name="Amaro Gonzalez C."/>
        </authorList>
    </citation>
    <scope>NUCLEOTIDE SEQUENCE</scope>
</reference>
<dbReference type="EMBL" id="GBXM01018100">
    <property type="protein sequence ID" value="JAH90477.1"/>
    <property type="molecule type" value="Transcribed_RNA"/>
</dbReference>
<evidence type="ECO:0000313" key="1">
    <source>
        <dbReference type="EMBL" id="JAH90477.1"/>
    </source>
</evidence>
<sequence>MNILLCSYIFCPLRDDLNQHQCILSTLMRVCLHLCRFRKYTKETVPLLERQSGSFLFECGCQREHAWY</sequence>
<dbReference type="AlphaFoldDB" id="A0A0E9WJF7"/>